<dbReference type="RefSeq" id="WP_258877480.1">
    <property type="nucleotide sequence ID" value="NZ_CP048914.1"/>
</dbReference>
<dbReference type="EMBL" id="CP048914">
    <property type="protein sequence ID" value="QMS85677.1"/>
    <property type="molecule type" value="Genomic_DNA"/>
</dbReference>
<feature type="domain" description="Calcineurin-like phosphoesterase" evidence="3">
    <location>
        <begin position="1"/>
        <end position="144"/>
    </location>
</feature>
<name>A0A7L7KSI7_9MOLU</name>
<accession>A0A7L7KSI7</accession>
<dbReference type="KEGG" id="xcl:G4Z02_07945"/>
<proteinExistence type="inferred from homology"/>
<evidence type="ECO:0000256" key="2">
    <source>
        <dbReference type="RuleBase" id="RU362039"/>
    </source>
</evidence>
<dbReference type="GO" id="GO:0046872">
    <property type="term" value="F:metal ion binding"/>
    <property type="evidence" value="ECO:0007669"/>
    <property type="project" value="UniProtKB-KW"/>
</dbReference>
<evidence type="ECO:0000259" key="3">
    <source>
        <dbReference type="Pfam" id="PF12850"/>
    </source>
</evidence>
<comment type="similarity">
    <text evidence="1 2">Belongs to the metallophosphoesterase superfamily. YfcE family.</text>
</comment>
<organism evidence="4 5">
    <name type="scientific">Candidatus Xianfuyuplasma coldseepsis</name>
    <dbReference type="NCBI Taxonomy" id="2782163"/>
    <lineage>
        <taxon>Bacteria</taxon>
        <taxon>Bacillati</taxon>
        <taxon>Mycoplasmatota</taxon>
        <taxon>Mollicutes</taxon>
        <taxon>Candidatus Izemoplasmatales</taxon>
        <taxon>Candidatus Izemoplasmataceae</taxon>
        <taxon>Candidatus Xianfuyuplasma</taxon>
    </lineage>
</organism>
<dbReference type="Gene3D" id="3.60.21.10">
    <property type="match status" value="1"/>
</dbReference>
<evidence type="ECO:0000313" key="4">
    <source>
        <dbReference type="EMBL" id="QMS85677.1"/>
    </source>
</evidence>
<dbReference type="AlphaFoldDB" id="A0A7L7KSI7"/>
<sequence length="162" mass="18787">MNILVFSDVHGHQQLLDRILNRYTDIDYIISLGDFGLDQEYLLERNIIHVKGNIAFDPGIVDEQEITISNRKILLTHGHTYHVHRTLGHLISRGLEDNFDIVLYGHTHILRKDNVDGMWIINPGSIYAPRGKYPPSYGILTIDDNRMEWTFKDAMNDMMLEV</sequence>
<dbReference type="EC" id="3.1.4.-" evidence="2"/>
<dbReference type="InterPro" id="IPR024654">
    <property type="entry name" value="Calcineurin-like_PHP_lpxH"/>
</dbReference>
<dbReference type="GO" id="GO:0016787">
    <property type="term" value="F:hydrolase activity"/>
    <property type="evidence" value="ECO:0007669"/>
    <property type="project" value="UniProtKB-UniRule"/>
</dbReference>
<keyword evidence="5" id="KW-1185">Reference proteome</keyword>
<evidence type="ECO:0000256" key="1">
    <source>
        <dbReference type="ARBA" id="ARBA00008950"/>
    </source>
</evidence>
<dbReference type="NCBIfam" id="TIGR00040">
    <property type="entry name" value="yfcE"/>
    <property type="match status" value="1"/>
</dbReference>
<dbReference type="PANTHER" id="PTHR11124">
    <property type="entry name" value="VACUOLAR SORTING PROTEIN VPS29"/>
    <property type="match status" value="1"/>
</dbReference>
<dbReference type="SUPFAM" id="SSF56300">
    <property type="entry name" value="Metallo-dependent phosphatases"/>
    <property type="match status" value="1"/>
</dbReference>
<reference evidence="4 5" key="1">
    <citation type="submission" date="2020-02" db="EMBL/GenBank/DDBJ databases">
        <authorList>
            <person name="Zheng R.K."/>
            <person name="Sun C.M."/>
        </authorList>
    </citation>
    <scope>NUCLEOTIDE SEQUENCE [LARGE SCALE GENOMIC DNA]</scope>
    <source>
        <strain evidence="5">zrk13</strain>
    </source>
</reference>
<keyword evidence="2" id="KW-0479">Metal-binding</keyword>
<dbReference type="InterPro" id="IPR000979">
    <property type="entry name" value="Phosphodiesterase_MJ0936/Vps29"/>
</dbReference>
<protein>
    <recommendedName>
        <fullName evidence="2">Phosphoesterase</fullName>
        <ecNumber evidence="2">3.1.4.-</ecNumber>
    </recommendedName>
</protein>
<dbReference type="Pfam" id="PF12850">
    <property type="entry name" value="Metallophos_2"/>
    <property type="match status" value="1"/>
</dbReference>
<evidence type="ECO:0000313" key="5">
    <source>
        <dbReference type="Proteomes" id="UP000514720"/>
    </source>
</evidence>
<dbReference type="Proteomes" id="UP000514720">
    <property type="component" value="Chromosome"/>
</dbReference>
<comment type="cofactor">
    <cofactor evidence="2">
        <name>a divalent metal cation</name>
        <dbReference type="ChEBI" id="CHEBI:60240"/>
    </cofactor>
</comment>
<dbReference type="InterPro" id="IPR029052">
    <property type="entry name" value="Metallo-depent_PP-like"/>
</dbReference>
<gene>
    <name evidence="4" type="ORF">G4Z02_07945</name>
</gene>